<comment type="caution">
    <text evidence="2">The sequence shown here is derived from an EMBL/GenBank/DDBJ whole genome shotgun (WGS) entry which is preliminary data.</text>
</comment>
<name>A0ABX2KY15_9PROT</name>
<organism evidence="2 3">
    <name type="scientific">Azospirillum formosense</name>
    <dbReference type="NCBI Taxonomy" id="861533"/>
    <lineage>
        <taxon>Bacteria</taxon>
        <taxon>Pseudomonadati</taxon>
        <taxon>Pseudomonadota</taxon>
        <taxon>Alphaproteobacteria</taxon>
        <taxon>Rhodospirillales</taxon>
        <taxon>Azospirillaceae</taxon>
        <taxon>Azospirillum</taxon>
    </lineage>
</organism>
<evidence type="ECO:0000313" key="2">
    <source>
        <dbReference type="EMBL" id="NUB21563.1"/>
    </source>
</evidence>
<dbReference type="RefSeq" id="WP_174440427.1">
    <property type="nucleotide sequence ID" value="NZ_BAABCC010000014.1"/>
</dbReference>
<dbReference type="Proteomes" id="UP000639419">
    <property type="component" value="Unassembled WGS sequence"/>
</dbReference>
<reference evidence="2 3" key="1">
    <citation type="submission" date="2019-10" db="EMBL/GenBank/DDBJ databases">
        <title>Genome sequence of Azospirillum formosense CC-Nfb-7.</title>
        <authorList>
            <person name="Ambrosini A."/>
            <person name="Sant'Anna F.H."/>
            <person name="Cassan F.D."/>
            <person name="Souza E.M."/>
            <person name="Passaglia L.M.P."/>
        </authorList>
    </citation>
    <scope>NUCLEOTIDE SEQUENCE [LARGE SCALE GENOMIC DNA]</scope>
    <source>
        <strain evidence="2 3">CC-NFb-7</strain>
    </source>
</reference>
<gene>
    <name evidence="2" type="ORF">GBZ26_20530</name>
</gene>
<evidence type="ECO:0000256" key="1">
    <source>
        <dbReference type="SAM" id="MobiDB-lite"/>
    </source>
</evidence>
<proteinExistence type="predicted"/>
<feature type="compositionally biased region" description="Basic and acidic residues" evidence="1">
    <location>
        <begin position="1"/>
        <end position="14"/>
    </location>
</feature>
<evidence type="ECO:0000313" key="3">
    <source>
        <dbReference type="Proteomes" id="UP000639419"/>
    </source>
</evidence>
<feature type="region of interest" description="Disordered" evidence="1">
    <location>
        <begin position="1"/>
        <end position="22"/>
    </location>
</feature>
<keyword evidence="3" id="KW-1185">Reference proteome</keyword>
<dbReference type="EMBL" id="WHOR01000183">
    <property type="protein sequence ID" value="NUB21563.1"/>
    <property type="molecule type" value="Genomic_DNA"/>
</dbReference>
<protein>
    <submittedName>
        <fullName evidence="2">Uncharacterized protein</fullName>
    </submittedName>
</protein>
<sequence>MARLIDRPAEHQDRSIAPSPAAPRCEHCGRPHGHTLRCLPDGRWLSPDGLWFSDEGDPAPWPDVVEYAGVRTSRSIVGLYRRRAEKAMERQWLCRRCHMVTARDEHRRVTRTRSLMRLALGDLFEGTYTI</sequence>
<accession>A0ABX2KY15</accession>